<sequence length="188" mass="21644">MGFLSAILRGILYVYVCLYILMYLAFMFVIDVVHMSVSVKSMFVVVMPFAILVVIQKFVLRTSVNRNTEKKQMLGVMIVGCILLIVCTAQLSMNTYTSKFNQDRWLHAEEKRVHMVDDLMQKYKLTGKSNEEITKLLGTPTETRNGEEGITTSYYLGNERGFISIDSEQLVLQFDRDGRVMEYKVHRG</sequence>
<feature type="transmembrane region" description="Helical" evidence="1">
    <location>
        <begin position="12"/>
        <end position="30"/>
    </location>
</feature>
<keyword evidence="1" id="KW-1133">Transmembrane helix</keyword>
<gene>
    <name evidence="2" type="ORF">BTT61001_04202</name>
</gene>
<keyword evidence="1" id="KW-0472">Membrane</keyword>
<keyword evidence="1" id="KW-0812">Transmembrane</keyword>
<dbReference type="AlphaFoldDB" id="A0A1C4FCT8"/>
<feature type="transmembrane region" description="Helical" evidence="1">
    <location>
        <begin position="42"/>
        <end position="60"/>
    </location>
</feature>
<dbReference type="EMBL" id="FMBI01000036">
    <property type="protein sequence ID" value="SCC53847.1"/>
    <property type="molecule type" value="Genomic_DNA"/>
</dbReference>
<accession>A0A1C4FCT8</accession>
<evidence type="ECO:0000313" key="2">
    <source>
        <dbReference type="EMBL" id="SCC53847.1"/>
    </source>
</evidence>
<feature type="transmembrane region" description="Helical" evidence="1">
    <location>
        <begin position="72"/>
        <end position="93"/>
    </location>
</feature>
<evidence type="ECO:0000313" key="3">
    <source>
        <dbReference type="Proteomes" id="UP000195991"/>
    </source>
</evidence>
<evidence type="ECO:0000256" key="1">
    <source>
        <dbReference type="SAM" id="Phobius"/>
    </source>
</evidence>
<name>A0A1C4FCT8_BACTU</name>
<proteinExistence type="predicted"/>
<dbReference type="Proteomes" id="UP000195991">
    <property type="component" value="Unassembled WGS sequence"/>
</dbReference>
<dbReference type="RefSeq" id="WP_087982038.1">
    <property type="nucleotide sequence ID" value="NZ_FMBI01000036.1"/>
</dbReference>
<reference evidence="2 3" key="1">
    <citation type="submission" date="2016-08" db="EMBL/GenBank/DDBJ databases">
        <authorList>
            <person name="Seilhamer J.J."/>
        </authorList>
    </citation>
    <scope>NUCLEOTIDE SEQUENCE [LARGE SCALE GENOMIC DNA]</scope>
    <source>
        <strain evidence="2 3">IEBC_T61001</strain>
    </source>
</reference>
<protein>
    <submittedName>
        <fullName evidence="2">A0A063CD40 (Uncharacterized protein)</fullName>
    </submittedName>
</protein>
<organism evidence="2 3">
    <name type="scientific">Bacillus thuringiensis</name>
    <dbReference type="NCBI Taxonomy" id="1428"/>
    <lineage>
        <taxon>Bacteria</taxon>
        <taxon>Bacillati</taxon>
        <taxon>Bacillota</taxon>
        <taxon>Bacilli</taxon>
        <taxon>Bacillales</taxon>
        <taxon>Bacillaceae</taxon>
        <taxon>Bacillus</taxon>
        <taxon>Bacillus cereus group</taxon>
    </lineage>
</organism>